<evidence type="ECO:0000313" key="3">
    <source>
        <dbReference type="Proteomes" id="UP001279734"/>
    </source>
</evidence>
<accession>A0AAD3SHV9</accession>
<keyword evidence="3" id="KW-1185">Reference proteome</keyword>
<sequence length="137" mass="15900">MVSEKIRSPKSQRFWRKDKSLEEMEISGEIKSQEDNVSGEFRRNYISGGNEGLQSGGKEMRSPENLKIRSLEEKVSRELEEMRSSEKKIFGGGKGLQRNKVFGGKEIRSPKEEVFEELEEMRSSEKKISGRKDLRRK</sequence>
<protein>
    <submittedName>
        <fullName evidence="2">Uncharacterized protein</fullName>
    </submittedName>
</protein>
<proteinExistence type="predicted"/>
<dbReference type="Proteomes" id="UP001279734">
    <property type="component" value="Unassembled WGS sequence"/>
</dbReference>
<dbReference type="AlphaFoldDB" id="A0AAD3SHV9"/>
<comment type="caution">
    <text evidence="2">The sequence shown here is derived from an EMBL/GenBank/DDBJ whole genome shotgun (WGS) entry which is preliminary data.</text>
</comment>
<evidence type="ECO:0000313" key="2">
    <source>
        <dbReference type="EMBL" id="GMH11467.1"/>
    </source>
</evidence>
<feature type="compositionally biased region" description="Basic and acidic residues" evidence="1">
    <location>
        <begin position="58"/>
        <end position="67"/>
    </location>
</feature>
<name>A0AAD3SHV9_NEPGR</name>
<gene>
    <name evidence="2" type="ORF">Nepgr_013308</name>
</gene>
<feature type="region of interest" description="Disordered" evidence="1">
    <location>
        <begin position="114"/>
        <end position="137"/>
    </location>
</feature>
<feature type="region of interest" description="Disordered" evidence="1">
    <location>
        <begin position="46"/>
        <end position="67"/>
    </location>
</feature>
<reference evidence="2" key="1">
    <citation type="submission" date="2023-05" db="EMBL/GenBank/DDBJ databases">
        <title>Nepenthes gracilis genome sequencing.</title>
        <authorList>
            <person name="Fukushima K."/>
        </authorList>
    </citation>
    <scope>NUCLEOTIDE SEQUENCE</scope>
    <source>
        <strain evidence="2">SING2019-196</strain>
    </source>
</reference>
<dbReference type="EMBL" id="BSYO01000011">
    <property type="protein sequence ID" value="GMH11467.1"/>
    <property type="molecule type" value="Genomic_DNA"/>
</dbReference>
<evidence type="ECO:0000256" key="1">
    <source>
        <dbReference type="SAM" id="MobiDB-lite"/>
    </source>
</evidence>
<organism evidence="2 3">
    <name type="scientific">Nepenthes gracilis</name>
    <name type="common">Slender pitcher plant</name>
    <dbReference type="NCBI Taxonomy" id="150966"/>
    <lineage>
        <taxon>Eukaryota</taxon>
        <taxon>Viridiplantae</taxon>
        <taxon>Streptophyta</taxon>
        <taxon>Embryophyta</taxon>
        <taxon>Tracheophyta</taxon>
        <taxon>Spermatophyta</taxon>
        <taxon>Magnoliopsida</taxon>
        <taxon>eudicotyledons</taxon>
        <taxon>Gunneridae</taxon>
        <taxon>Pentapetalae</taxon>
        <taxon>Caryophyllales</taxon>
        <taxon>Nepenthaceae</taxon>
        <taxon>Nepenthes</taxon>
    </lineage>
</organism>
<feature type="compositionally biased region" description="Basic and acidic residues" evidence="1">
    <location>
        <begin position="120"/>
        <end position="137"/>
    </location>
</feature>